<accession>A0A6I3L1S2</accession>
<sequence length="114" mass="12704">MTDPLDNMTPDDVAAMIDRLEFTDETVTEADFGIEVGPHAPPVFVPRSIKMPYELDQACKARADNLGMSQSAYIRSLIERDVAEGGTGEQRPAWVREILAVIAHHENDEHRRAS</sequence>
<gene>
    <name evidence="1" type="ORF">GLP40_17430</name>
</gene>
<comment type="caution">
    <text evidence="1">The sequence shown here is derived from an EMBL/GenBank/DDBJ whole genome shotgun (WGS) entry which is preliminary data.</text>
</comment>
<dbReference type="Proteomes" id="UP000432464">
    <property type="component" value="Unassembled WGS sequence"/>
</dbReference>
<evidence type="ECO:0000313" key="2">
    <source>
        <dbReference type="Proteomes" id="UP000432464"/>
    </source>
</evidence>
<protein>
    <submittedName>
        <fullName evidence="1">Uncharacterized protein</fullName>
    </submittedName>
</protein>
<dbReference type="RefSeq" id="WP_154788945.1">
    <property type="nucleotide sequence ID" value="NZ_WMBB01000007.1"/>
</dbReference>
<dbReference type="EMBL" id="WMBB01000007">
    <property type="protein sequence ID" value="MTE14536.1"/>
    <property type="molecule type" value="Genomic_DNA"/>
</dbReference>
<dbReference type="AlphaFoldDB" id="A0A6I3L1S2"/>
<proteinExistence type="predicted"/>
<keyword evidence="2" id="KW-1185">Reference proteome</keyword>
<reference evidence="1 2" key="1">
    <citation type="submission" date="2019-11" db="EMBL/GenBank/DDBJ databases">
        <title>Nocardia sp. nov. CT2-14 isolated from soil.</title>
        <authorList>
            <person name="Kanchanasin P."/>
            <person name="Tanasupawat S."/>
            <person name="Yuki M."/>
            <person name="Kudo T."/>
        </authorList>
    </citation>
    <scope>NUCLEOTIDE SEQUENCE [LARGE SCALE GENOMIC DNA]</scope>
    <source>
        <strain evidence="1 2">CT2-14</strain>
    </source>
</reference>
<organism evidence="1 2">
    <name type="scientific">Nocardia aurantiaca</name>
    <dbReference type="NCBI Taxonomy" id="2675850"/>
    <lineage>
        <taxon>Bacteria</taxon>
        <taxon>Bacillati</taxon>
        <taxon>Actinomycetota</taxon>
        <taxon>Actinomycetes</taxon>
        <taxon>Mycobacteriales</taxon>
        <taxon>Nocardiaceae</taxon>
        <taxon>Nocardia</taxon>
    </lineage>
</organism>
<name>A0A6I3L1S2_9NOCA</name>
<evidence type="ECO:0000313" key="1">
    <source>
        <dbReference type="EMBL" id="MTE14536.1"/>
    </source>
</evidence>